<dbReference type="PANTHER" id="PTHR33840:SF2">
    <property type="entry name" value="TLE1 PHOSPHOLIPASE DOMAIN-CONTAINING PROTEIN"/>
    <property type="match status" value="1"/>
</dbReference>
<dbReference type="EMBL" id="ML732149">
    <property type="protein sequence ID" value="KAB8079728.1"/>
    <property type="molecule type" value="Genomic_DNA"/>
</dbReference>
<feature type="compositionally biased region" description="Basic and acidic residues" evidence="1">
    <location>
        <begin position="481"/>
        <end position="495"/>
    </location>
</feature>
<feature type="compositionally biased region" description="Polar residues" evidence="1">
    <location>
        <begin position="360"/>
        <end position="372"/>
    </location>
</feature>
<evidence type="ECO:0000313" key="3">
    <source>
        <dbReference type="EMBL" id="KAB8079728.1"/>
    </source>
</evidence>
<organism evidence="3 4">
    <name type="scientific">Aspergillus leporis</name>
    <dbReference type="NCBI Taxonomy" id="41062"/>
    <lineage>
        <taxon>Eukaryota</taxon>
        <taxon>Fungi</taxon>
        <taxon>Dikarya</taxon>
        <taxon>Ascomycota</taxon>
        <taxon>Pezizomycotina</taxon>
        <taxon>Eurotiomycetes</taxon>
        <taxon>Eurotiomycetidae</taxon>
        <taxon>Eurotiales</taxon>
        <taxon>Aspergillaceae</taxon>
        <taxon>Aspergillus</taxon>
        <taxon>Aspergillus subgen. Circumdati</taxon>
    </lineage>
</organism>
<dbReference type="SUPFAM" id="SSF53474">
    <property type="entry name" value="alpha/beta-Hydrolases"/>
    <property type="match status" value="1"/>
</dbReference>
<name>A0A5N5XG62_9EURO</name>
<dbReference type="InterPro" id="IPR018712">
    <property type="entry name" value="Tle1-like_cat"/>
</dbReference>
<keyword evidence="4" id="KW-1185">Reference proteome</keyword>
<reference evidence="3 4" key="1">
    <citation type="submission" date="2019-04" db="EMBL/GenBank/DDBJ databases">
        <title>Friends and foes A comparative genomics study of 23 Aspergillus species from section Flavi.</title>
        <authorList>
            <consortium name="DOE Joint Genome Institute"/>
            <person name="Kjaerbolling I."/>
            <person name="Vesth T."/>
            <person name="Frisvad J.C."/>
            <person name="Nybo J.L."/>
            <person name="Theobald S."/>
            <person name="Kildgaard S."/>
            <person name="Isbrandt T."/>
            <person name="Kuo A."/>
            <person name="Sato A."/>
            <person name="Lyhne E.K."/>
            <person name="Kogle M.E."/>
            <person name="Wiebenga A."/>
            <person name="Kun R.S."/>
            <person name="Lubbers R.J."/>
            <person name="Makela M.R."/>
            <person name="Barry K."/>
            <person name="Chovatia M."/>
            <person name="Clum A."/>
            <person name="Daum C."/>
            <person name="Haridas S."/>
            <person name="He G."/>
            <person name="LaButti K."/>
            <person name="Lipzen A."/>
            <person name="Mondo S."/>
            <person name="Riley R."/>
            <person name="Salamov A."/>
            <person name="Simmons B.A."/>
            <person name="Magnuson J.K."/>
            <person name="Henrissat B."/>
            <person name="Mortensen U.H."/>
            <person name="Larsen T.O."/>
            <person name="Devries R.P."/>
            <person name="Grigoriev I.V."/>
            <person name="Machida M."/>
            <person name="Baker S.E."/>
            <person name="Andersen M.R."/>
        </authorList>
    </citation>
    <scope>NUCLEOTIDE SEQUENCE [LARGE SCALE GENOMIC DNA]</scope>
    <source>
        <strain evidence="3 4">CBS 151.66</strain>
    </source>
</reference>
<evidence type="ECO:0000259" key="2">
    <source>
        <dbReference type="Pfam" id="PF09994"/>
    </source>
</evidence>
<dbReference type="PANTHER" id="PTHR33840">
    <property type="match status" value="1"/>
</dbReference>
<feature type="compositionally biased region" description="Basic residues" evidence="1">
    <location>
        <begin position="263"/>
        <end position="274"/>
    </location>
</feature>
<evidence type="ECO:0000313" key="4">
    <source>
        <dbReference type="Proteomes" id="UP000326565"/>
    </source>
</evidence>
<feature type="region of interest" description="Disordered" evidence="1">
    <location>
        <begin position="263"/>
        <end position="306"/>
    </location>
</feature>
<feature type="region of interest" description="Disordered" evidence="1">
    <location>
        <begin position="348"/>
        <end position="374"/>
    </location>
</feature>
<dbReference type="AlphaFoldDB" id="A0A5N5XG62"/>
<feature type="compositionally biased region" description="Polar residues" evidence="1">
    <location>
        <begin position="465"/>
        <end position="475"/>
    </location>
</feature>
<dbReference type="Proteomes" id="UP000326565">
    <property type="component" value="Unassembled WGS sequence"/>
</dbReference>
<accession>A0A5N5XG62</accession>
<feature type="compositionally biased region" description="Basic and acidic residues" evidence="1">
    <location>
        <begin position="275"/>
        <end position="290"/>
    </location>
</feature>
<protein>
    <recommendedName>
        <fullName evidence="2">T6SS Phospholipase effector Tle1-like catalytic domain-containing protein</fullName>
    </recommendedName>
</protein>
<sequence>MERTTAAKEFVLCFDGTGNKFRGNESDSNVLKIYRMLDRSGLDHYQYHYYQPGIGTYVTSTSLSSPGRIQKIKSAYSKAKAAALGSTLADHVMGGYKYLMQYYFPGDRIYFFGFSRGAYVARFLAEMLDTIGLLETGNEEMVRFAWEIFAKWQRRRPSTSEDQVNDEKLVVFRETFCRPISQICFLGLFDTVNSVPRFENAWMQRSQFPYTARTTAKVICHAVSIDERRAKFRQDLISEVKPTFKVQESHLRNYLERHRVPLPRRHGYHYHRHGGQTDRDPSSDGHREVDEASEATMQVRRSPHTVYRPVRRTQRVVYRVDQWADATSSNPRDLRSSDWKDTKTKELQSSRADDASSAAQLPTNSSCSSITSVEAEEVDEAQAIEEVWFPGCHADIGGGWALEKGEEYALSHAPLAWMVQKAQKAGLRFNKQKLKHFHCSEEVSNESEQDTRSGRHRKDHEKETSTSNERTTSGKAGQGPEFERALQKSSTDGKLHDSLQFKGGLPWISVLSWKIMEYLPFRRMDLQKDGSWKPIRWPLPCGEVRDIPNDAKVHVSAINRMKTNPDYRPGNLIMGGGGRGMRKAPEEHGIGEWEVADLARCSIEETYLRKQTFKTPAQSSH</sequence>
<dbReference type="InterPro" id="IPR029058">
    <property type="entry name" value="AB_hydrolase_fold"/>
</dbReference>
<dbReference type="Pfam" id="PF09994">
    <property type="entry name" value="T6SS_Tle1-like_cat"/>
    <property type="match status" value="1"/>
</dbReference>
<dbReference type="OrthoDB" id="3162439at2759"/>
<feature type="domain" description="T6SS Phospholipase effector Tle1-like catalytic" evidence="2">
    <location>
        <begin position="8"/>
        <end position="420"/>
    </location>
</feature>
<feature type="region of interest" description="Disordered" evidence="1">
    <location>
        <begin position="439"/>
        <end position="495"/>
    </location>
</feature>
<gene>
    <name evidence="3" type="ORF">BDV29DRAFT_151645</name>
</gene>
<evidence type="ECO:0000256" key="1">
    <source>
        <dbReference type="SAM" id="MobiDB-lite"/>
    </source>
</evidence>
<proteinExistence type="predicted"/>